<reference evidence="1" key="1">
    <citation type="journal article" date="2013" name="BMC Genomics">
        <title>Unscrambling butterfly oogenesis.</title>
        <authorList>
            <person name="Carter J.M."/>
            <person name="Baker S.C."/>
            <person name="Pink R."/>
            <person name="Carter D.R."/>
            <person name="Collins A."/>
            <person name="Tomlin J."/>
            <person name="Gibbs M."/>
            <person name="Breuker C.J."/>
        </authorList>
    </citation>
    <scope>NUCLEOTIDE SEQUENCE</scope>
    <source>
        <tissue evidence="1">Ovary</tissue>
    </source>
</reference>
<protein>
    <submittedName>
        <fullName evidence="1">Putative nuclease HARBI1-like protein</fullName>
    </submittedName>
</protein>
<name>S4NU28_9NEOP</name>
<sequence length="78" mass="9185">RIQPKYLDNIILACTCLHNYIIDGENLRYEDVINNSSNSTIFENINDISHDEDSALLPRTTREKFKDYFSEEGCVNWR</sequence>
<evidence type="ECO:0000313" key="1">
    <source>
        <dbReference type="EMBL" id="JAA79093.1"/>
    </source>
</evidence>
<organism evidence="1">
    <name type="scientific">Pararge aegeria</name>
    <name type="common">speckled wood butterfly</name>
    <dbReference type="NCBI Taxonomy" id="116150"/>
    <lineage>
        <taxon>Eukaryota</taxon>
        <taxon>Metazoa</taxon>
        <taxon>Ecdysozoa</taxon>
        <taxon>Arthropoda</taxon>
        <taxon>Hexapoda</taxon>
        <taxon>Insecta</taxon>
        <taxon>Pterygota</taxon>
        <taxon>Neoptera</taxon>
        <taxon>Endopterygota</taxon>
        <taxon>Lepidoptera</taxon>
        <taxon>Glossata</taxon>
        <taxon>Ditrysia</taxon>
        <taxon>Papilionoidea</taxon>
        <taxon>Nymphalidae</taxon>
        <taxon>Satyrinae</taxon>
        <taxon>Satyrini</taxon>
        <taxon>Parargina</taxon>
        <taxon>Pararge</taxon>
    </lineage>
</organism>
<proteinExistence type="predicted"/>
<reference evidence="1" key="2">
    <citation type="submission" date="2013-05" db="EMBL/GenBank/DDBJ databases">
        <authorList>
            <person name="Carter J.-M."/>
            <person name="Baker S.C."/>
            <person name="Pink R."/>
            <person name="Carter D.R.F."/>
            <person name="Collins A."/>
            <person name="Tomlin J."/>
            <person name="Gibbs M."/>
            <person name="Breuker C.J."/>
        </authorList>
    </citation>
    <scope>NUCLEOTIDE SEQUENCE</scope>
    <source>
        <tissue evidence="1">Ovary</tissue>
    </source>
</reference>
<dbReference type="EMBL" id="GAIX01013467">
    <property type="protein sequence ID" value="JAA79093.1"/>
    <property type="molecule type" value="Transcribed_RNA"/>
</dbReference>
<feature type="non-terminal residue" evidence="1">
    <location>
        <position position="78"/>
    </location>
</feature>
<feature type="non-terminal residue" evidence="1">
    <location>
        <position position="1"/>
    </location>
</feature>
<dbReference type="AlphaFoldDB" id="S4NU28"/>
<accession>S4NU28</accession>